<evidence type="ECO:0000313" key="4">
    <source>
        <dbReference type="Proteomes" id="UP000031552"/>
    </source>
</evidence>
<reference evidence="3" key="1">
    <citation type="submission" date="2013-12" db="EMBL/GenBank/DDBJ databases">
        <authorList>
            <person name="Linke B."/>
        </authorList>
    </citation>
    <scope>NUCLEOTIDE SEQUENCE [LARGE SCALE GENOMIC DNA]</scope>
    <source>
        <strain evidence="3">CRIB-18</strain>
    </source>
</reference>
<dbReference type="GO" id="GO:0016787">
    <property type="term" value="F:hydrolase activity"/>
    <property type="evidence" value="ECO:0007669"/>
    <property type="project" value="UniProtKB-KW"/>
</dbReference>
<protein>
    <submittedName>
        <fullName evidence="3">Alpha/beta hydrolase</fullName>
        <ecNumber evidence="3">3.-.-.-</ecNumber>
    </submittedName>
</protein>
<keyword evidence="1 3" id="KW-0378">Hydrolase</keyword>
<dbReference type="InterPro" id="IPR029058">
    <property type="entry name" value="AB_hydrolase_fold"/>
</dbReference>
<evidence type="ECO:0000313" key="3">
    <source>
        <dbReference type="EMBL" id="CDR35252.1"/>
    </source>
</evidence>
<dbReference type="EMBL" id="CCEJ010000016">
    <property type="protein sequence ID" value="CDR35252.1"/>
    <property type="molecule type" value="Genomic_DNA"/>
</dbReference>
<dbReference type="OrthoDB" id="9773293at2"/>
<dbReference type="PANTHER" id="PTHR43798">
    <property type="entry name" value="MONOACYLGLYCEROL LIPASE"/>
    <property type="match status" value="1"/>
</dbReference>
<feature type="domain" description="AB hydrolase-1" evidence="2">
    <location>
        <begin position="30"/>
        <end position="256"/>
    </location>
</feature>
<keyword evidence="4" id="KW-1185">Reference proteome</keyword>
<dbReference type="SUPFAM" id="SSF53474">
    <property type="entry name" value="alpha/beta-Hydrolases"/>
    <property type="match status" value="1"/>
</dbReference>
<dbReference type="Gene3D" id="3.40.50.1820">
    <property type="entry name" value="alpha/beta hydrolase"/>
    <property type="match status" value="1"/>
</dbReference>
<gene>
    <name evidence="3" type="ORF">CSEC_2446</name>
</gene>
<accession>A0A090D119</accession>
<dbReference type="InterPro" id="IPR050266">
    <property type="entry name" value="AB_hydrolase_sf"/>
</dbReference>
<dbReference type="InterPro" id="IPR000073">
    <property type="entry name" value="AB_hydrolase_1"/>
</dbReference>
<dbReference type="EC" id="3.-.-.-" evidence="3"/>
<dbReference type="RefSeq" id="WP_041018810.1">
    <property type="nucleotide sequence ID" value="NZ_CCEJ010000016.1"/>
</dbReference>
<evidence type="ECO:0000259" key="2">
    <source>
        <dbReference type="Pfam" id="PF12697"/>
    </source>
</evidence>
<dbReference type="GO" id="GO:0016020">
    <property type="term" value="C:membrane"/>
    <property type="evidence" value="ECO:0007669"/>
    <property type="project" value="TreeGrafter"/>
</dbReference>
<proteinExistence type="predicted"/>
<organism evidence="3 4">
    <name type="scientific">Candidatus Criblamydia sequanensis CRIB-18</name>
    <dbReference type="NCBI Taxonomy" id="1437425"/>
    <lineage>
        <taxon>Bacteria</taxon>
        <taxon>Pseudomonadati</taxon>
        <taxon>Chlamydiota</taxon>
        <taxon>Chlamydiia</taxon>
        <taxon>Parachlamydiales</taxon>
        <taxon>Candidatus Criblamydiaceae</taxon>
        <taxon>Candidatus Criblamydia</taxon>
    </lineage>
</organism>
<evidence type="ECO:0000256" key="1">
    <source>
        <dbReference type="ARBA" id="ARBA00022801"/>
    </source>
</evidence>
<sequence length="267" mass="30398">MSGSKEGFIKSQGVKIHYLAKNLEADKISLLFVPGFLMPAWIWDKQLDFFSKEYRVAAIDIRSQGDSEQATEGHYAYSIAKDIKAMVDELKLEPFILVGWSLAVPEVVNYALHFGGKGLRGLVLVDGLAGIDPSLPFYQSTIDYWMALQTDRKVKTKEFIKSIFKKPQKESYLEKLLESALRTPTNTAMTFMDNYLLQDFRKDLSRLVTPTLITTVNGPRLDYMKRLQTLIPRAHLEIIDDAGHALFVDQPEAFNRLLETFIEGLQK</sequence>
<dbReference type="Proteomes" id="UP000031552">
    <property type="component" value="Unassembled WGS sequence"/>
</dbReference>
<dbReference type="Pfam" id="PF12697">
    <property type="entry name" value="Abhydrolase_6"/>
    <property type="match status" value="1"/>
</dbReference>
<dbReference type="STRING" id="1437425.CSEC_2446"/>
<comment type="caution">
    <text evidence="3">The sequence shown here is derived from an EMBL/GenBank/DDBJ whole genome shotgun (WGS) entry which is preliminary data.</text>
</comment>
<reference evidence="3" key="2">
    <citation type="submission" date="2014-09" db="EMBL/GenBank/DDBJ databases">
        <title>Criblamydia sequanensis harbors a mega-plasmid encoding arsenite resistance.</title>
        <authorList>
            <person name="Bertelli C."/>
            <person name="Goesmann A."/>
            <person name="Greub G."/>
        </authorList>
    </citation>
    <scope>NUCLEOTIDE SEQUENCE [LARGE SCALE GENOMIC DNA]</scope>
    <source>
        <strain evidence="3">CRIB-18</strain>
    </source>
</reference>
<name>A0A090D119_9BACT</name>
<dbReference type="PANTHER" id="PTHR43798:SF31">
    <property type="entry name" value="AB HYDROLASE SUPERFAMILY PROTEIN YCLE"/>
    <property type="match status" value="1"/>
</dbReference>
<dbReference type="AlphaFoldDB" id="A0A090D119"/>
<dbReference type="eggNOG" id="COG0596">
    <property type="taxonomic scope" value="Bacteria"/>
</dbReference>